<sequence length="473" mass="49804">MTDLPDAEVAFAGVVGQAELIRSGQLSARELTEHALRRIERLNPTLNAFTRVLADEAIAEATRLDERQASGDAVGLLHGVPIAIKDENDVAGTPTTYGGAAVTRIANSDSEVVRRLRDAGAVIIGKTTMPEFGIWPFTETAAHGYTRNPWNTTVSTGGSSGGTAAAVASGMVAAGIGGDGGGSIRLPSAFCGLFGLKAQRGRVSTAPNGNLWRSLGTLGPLTRSVEDSALVYDAIIGTTPVDDYRAEPLGARFTEGAVSPLHPLRIAVSTRCPVRGVTPAPEVVAGVRAVAEMLSALGHHVDEHDPRYPDATASFLPQVLGGVRDEALRVDRPDLLEKRTRALSSIGRIASPRRVGRAAYRRGQRIAHTVNQVFDTYDIVLMPTTPALPRRIGQLEGTGLLSAVRKALPIAAYCSIWNVCGNPAAAVPAGFSTDGLPLSVQLVSRPNGELTILSLAHQLEGRIGWTNSRPPQA</sequence>
<gene>
    <name evidence="5" type="ORF">FNL38_10831</name>
</gene>
<dbReference type="PANTHER" id="PTHR11895">
    <property type="entry name" value="TRANSAMIDASE"/>
    <property type="match status" value="1"/>
</dbReference>
<dbReference type="SUPFAM" id="SSF75304">
    <property type="entry name" value="Amidase signature (AS) enzymes"/>
    <property type="match status" value="1"/>
</dbReference>
<comment type="catalytic activity">
    <reaction evidence="1">
        <text>a monocarboxylic acid amide + H2O = a monocarboxylate + NH4(+)</text>
        <dbReference type="Rhea" id="RHEA:12020"/>
        <dbReference type="ChEBI" id="CHEBI:15377"/>
        <dbReference type="ChEBI" id="CHEBI:28938"/>
        <dbReference type="ChEBI" id="CHEBI:35757"/>
        <dbReference type="ChEBI" id="CHEBI:83628"/>
        <dbReference type="EC" id="3.5.1.4"/>
    </reaction>
</comment>
<dbReference type="PROSITE" id="PS00571">
    <property type="entry name" value="AMIDASES"/>
    <property type="match status" value="1"/>
</dbReference>
<evidence type="ECO:0000256" key="3">
    <source>
        <dbReference type="ARBA" id="ARBA00012922"/>
    </source>
</evidence>
<dbReference type="PANTHER" id="PTHR11895:SF7">
    <property type="entry name" value="GLUTAMYL-TRNA(GLN) AMIDOTRANSFERASE SUBUNIT A, MITOCHONDRIAL"/>
    <property type="match status" value="1"/>
</dbReference>
<feature type="domain" description="Amidase" evidence="4">
    <location>
        <begin position="30"/>
        <end position="453"/>
    </location>
</feature>
<dbReference type="NCBIfam" id="NF009119">
    <property type="entry name" value="PRK12470.1"/>
    <property type="match status" value="1"/>
</dbReference>
<dbReference type="Gene3D" id="3.90.1300.10">
    <property type="entry name" value="Amidase signature (AS) domain"/>
    <property type="match status" value="1"/>
</dbReference>
<dbReference type="InterPro" id="IPR000120">
    <property type="entry name" value="Amidase"/>
</dbReference>
<proteinExistence type="inferred from homology"/>
<organism evidence="5">
    <name type="scientific">Nocardia globerula</name>
    <dbReference type="NCBI Taxonomy" id="1818"/>
    <lineage>
        <taxon>Bacteria</taxon>
        <taxon>Bacillati</taxon>
        <taxon>Actinomycetota</taxon>
        <taxon>Actinomycetes</taxon>
        <taxon>Mycobacteriales</taxon>
        <taxon>Nocardiaceae</taxon>
        <taxon>Nocardia</taxon>
    </lineage>
</organism>
<dbReference type="GO" id="GO:0004040">
    <property type="term" value="F:amidase activity"/>
    <property type="evidence" value="ECO:0007669"/>
    <property type="project" value="UniProtKB-EC"/>
</dbReference>
<reference evidence="5" key="1">
    <citation type="submission" date="2019-07" db="EMBL/GenBank/DDBJ databases">
        <title>Genomic Encyclopedia of Type Strains, Phase IV (KMG-IV): sequencing the most valuable type-strain genomes for metagenomic binning, comparative biology and taxonomic classification.</title>
        <authorList>
            <person name="Goeker M."/>
        </authorList>
    </citation>
    <scope>NUCLEOTIDE SEQUENCE</scope>
    <source>
        <strain evidence="5">DSM 44596</strain>
    </source>
</reference>
<protein>
    <recommendedName>
        <fullName evidence="3">amidase</fullName>
        <ecNumber evidence="3">3.5.1.4</ecNumber>
    </recommendedName>
</protein>
<dbReference type="Pfam" id="PF01425">
    <property type="entry name" value="Amidase"/>
    <property type="match status" value="1"/>
</dbReference>
<dbReference type="InterPro" id="IPR023631">
    <property type="entry name" value="Amidase_dom"/>
</dbReference>
<dbReference type="InterPro" id="IPR020556">
    <property type="entry name" value="Amidase_CS"/>
</dbReference>
<evidence type="ECO:0000256" key="2">
    <source>
        <dbReference type="ARBA" id="ARBA00009199"/>
    </source>
</evidence>
<dbReference type="AlphaFoldDB" id="A0A652YJD4"/>
<evidence type="ECO:0000313" key="5">
    <source>
        <dbReference type="EMBL" id="TYQ01180.1"/>
    </source>
</evidence>
<evidence type="ECO:0000259" key="4">
    <source>
        <dbReference type="Pfam" id="PF01425"/>
    </source>
</evidence>
<comment type="caution">
    <text evidence="5">The sequence shown here is derived from an EMBL/GenBank/DDBJ whole genome shotgun (WGS) entry which is preliminary data.</text>
</comment>
<accession>A0A652YJD4</accession>
<name>A0A652YJD4_NOCGL</name>
<dbReference type="EC" id="3.5.1.4" evidence="3"/>
<evidence type="ECO:0000256" key="1">
    <source>
        <dbReference type="ARBA" id="ARBA00001311"/>
    </source>
</evidence>
<dbReference type="InterPro" id="IPR036928">
    <property type="entry name" value="AS_sf"/>
</dbReference>
<dbReference type="EMBL" id="VNIQ01000008">
    <property type="protein sequence ID" value="TYQ01180.1"/>
    <property type="molecule type" value="Genomic_DNA"/>
</dbReference>
<comment type="similarity">
    <text evidence="2">Belongs to the amidase family.</text>
</comment>